<dbReference type="InterPro" id="IPR027924">
    <property type="entry name" value="XkdF"/>
</dbReference>
<reference evidence="2" key="1">
    <citation type="submission" date="2020-04" db="EMBL/GenBank/DDBJ databases">
        <authorList>
            <person name="Chiriac C."/>
            <person name="Salcher M."/>
            <person name="Ghai R."/>
            <person name="Kavagutti S V."/>
        </authorList>
    </citation>
    <scope>NUCLEOTIDE SEQUENCE</scope>
</reference>
<evidence type="ECO:0000313" key="2">
    <source>
        <dbReference type="EMBL" id="CAB4153526.1"/>
    </source>
</evidence>
<sequence length="197" mass="22527">MDNTKKILDYGIDENGFLGVMAISMVTEPAIESNWIFLSKESKVHCAIESPERKMLYGAIMIPDMEILRIDESNQEYYIRFSKDVVKQVAYDYYKKNLHHNATYQHEFAVLGLTLVESWIVEGENDKSKNFGFNLPEGTWFGGMKVDNEEVWSSVKDGEIKGFSIEGMFQDIAKQSFSDADVEGSLLLQELERILKG</sequence>
<protein>
    <submittedName>
        <fullName evidence="2">Phage-like element PBSX protein, XkdF</fullName>
    </submittedName>
</protein>
<feature type="domain" description="Phage-like element PBSX protein XkdF" evidence="1">
    <location>
        <begin position="51"/>
        <end position="168"/>
    </location>
</feature>
<accession>A0A6J5N7Y2</accession>
<dbReference type="EMBL" id="LR796597">
    <property type="protein sequence ID" value="CAB4153526.1"/>
    <property type="molecule type" value="Genomic_DNA"/>
</dbReference>
<name>A0A6J5N7Y2_9CAUD</name>
<gene>
    <name evidence="2" type="ORF">UFOVP636_5</name>
</gene>
<dbReference type="Pfam" id="PF14550">
    <property type="entry name" value="Peptidase_S78_2"/>
    <property type="match status" value="1"/>
</dbReference>
<proteinExistence type="predicted"/>
<organism evidence="2">
    <name type="scientific">uncultured Caudovirales phage</name>
    <dbReference type="NCBI Taxonomy" id="2100421"/>
    <lineage>
        <taxon>Viruses</taxon>
        <taxon>Duplodnaviria</taxon>
        <taxon>Heunggongvirae</taxon>
        <taxon>Uroviricota</taxon>
        <taxon>Caudoviricetes</taxon>
        <taxon>Peduoviridae</taxon>
        <taxon>Maltschvirus</taxon>
        <taxon>Maltschvirus maltsch</taxon>
    </lineage>
</organism>
<evidence type="ECO:0000259" key="1">
    <source>
        <dbReference type="Pfam" id="PF14550"/>
    </source>
</evidence>